<evidence type="ECO:0000256" key="1">
    <source>
        <dbReference type="ARBA" id="ARBA00003294"/>
    </source>
</evidence>
<dbReference type="NCBIfam" id="TIGR00674">
    <property type="entry name" value="dapA"/>
    <property type="match status" value="1"/>
</dbReference>
<evidence type="ECO:0000256" key="7">
    <source>
        <dbReference type="ARBA" id="ARBA00022915"/>
    </source>
</evidence>
<organism evidence="14 15">
    <name type="scientific">Salinimicrobium tongyeongense</name>
    <dbReference type="NCBI Taxonomy" id="2809707"/>
    <lineage>
        <taxon>Bacteria</taxon>
        <taxon>Pseudomonadati</taxon>
        <taxon>Bacteroidota</taxon>
        <taxon>Flavobacteriia</taxon>
        <taxon>Flavobacteriales</taxon>
        <taxon>Flavobacteriaceae</taxon>
        <taxon>Salinimicrobium</taxon>
    </lineage>
</organism>
<keyword evidence="6 12" id="KW-0028">Amino-acid biosynthesis</keyword>
<dbReference type="PIRSF" id="PIRSF001365">
    <property type="entry name" value="DHDPS"/>
    <property type="match status" value="1"/>
</dbReference>
<dbReference type="InterPro" id="IPR020625">
    <property type="entry name" value="Schiff_base-form_aldolases_AS"/>
</dbReference>
<evidence type="ECO:0000256" key="8">
    <source>
        <dbReference type="ARBA" id="ARBA00023154"/>
    </source>
</evidence>
<dbReference type="PROSITE" id="PS00666">
    <property type="entry name" value="DHDPS_2"/>
    <property type="match status" value="1"/>
</dbReference>
<feature type="site" description="Part of a proton relay during catalysis" evidence="12">
    <location>
        <position position="46"/>
    </location>
</feature>
<feature type="active site" description="Proton donor/acceptor" evidence="12">
    <location>
        <position position="135"/>
    </location>
</feature>
<feature type="binding site" evidence="12">
    <location>
        <position position="47"/>
    </location>
    <ligand>
        <name>pyruvate</name>
        <dbReference type="ChEBI" id="CHEBI:15361"/>
    </ligand>
</feature>
<evidence type="ECO:0000256" key="13">
    <source>
        <dbReference type="PIRNR" id="PIRNR001365"/>
    </source>
</evidence>
<gene>
    <name evidence="12" type="primary">dapA</name>
    <name evidence="14" type="ORF">JRG66_15405</name>
</gene>
<dbReference type="Proteomes" id="UP001163981">
    <property type="component" value="Chromosome"/>
</dbReference>
<keyword evidence="9 12" id="KW-0456">Lyase</keyword>
<dbReference type="InterPro" id="IPR013785">
    <property type="entry name" value="Aldolase_TIM"/>
</dbReference>
<evidence type="ECO:0000256" key="11">
    <source>
        <dbReference type="ARBA" id="ARBA00047836"/>
    </source>
</evidence>
<comment type="catalytic activity">
    <reaction evidence="11 12">
        <text>L-aspartate 4-semialdehyde + pyruvate = (2S,4S)-4-hydroxy-2,3,4,5-tetrahydrodipicolinate + H2O + H(+)</text>
        <dbReference type="Rhea" id="RHEA:34171"/>
        <dbReference type="ChEBI" id="CHEBI:15361"/>
        <dbReference type="ChEBI" id="CHEBI:15377"/>
        <dbReference type="ChEBI" id="CHEBI:15378"/>
        <dbReference type="ChEBI" id="CHEBI:67139"/>
        <dbReference type="ChEBI" id="CHEBI:537519"/>
        <dbReference type="EC" id="4.3.3.7"/>
    </reaction>
</comment>
<keyword evidence="7 12" id="KW-0220">Diaminopimelate biosynthesis</keyword>
<feature type="active site" description="Schiff-base intermediate with substrate" evidence="12">
    <location>
        <position position="163"/>
    </location>
</feature>
<dbReference type="RefSeq" id="WP_265163664.1">
    <property type="nucleotide sequence ID" value="NZ_CP069620.1"/>
</dbReference>
<keyword evidence="5 12" id="KW-0963">Cytoplasm</keyword>
<comment type="subunit">
    <text evidence="12">Homotetramer; dimer of dimers.</text>
</comment>
<evidence type="ECO:0000313" key="14">
    <source>
        <dbReference type="EMBL" id="UZH55310.1"/>
    </source>
</evidence>
<dbReference type="SUPFAM" id="SSF51569">
    <property type="entry name" value="Aldolase"/>
    <property type="match status" value="1"/>
</dbReference>
<comment type="subcellular location">
    <subcellularLocation>
        <location evidence="12">Cytoplasm</location>
    </subcellularLocation>
</comment>
<evidence type="ECO:0000256" key="3">
    <source>
        <dbReference type="ARBA" id="ARBA00007592"/>
    </source>
</evidence>
<dbReference type="EMBL" id="CP069620">
    <property type="protein sequence ID" value="UZH55310.1"/>
    <property type="molecule type" value="Genomic_DNA"/>
</dbReference>
<evidence type="ECO:0000256" key="6">
    <source>
        <dbReference type="ARBA" id="ARBA00022605"/>
    </source>
</evidence>
<evidence type="ECO:0000313" key="15">
    <source>
        <dbReference type="Proteomes" id="UP001163981"/>
    </source>
</evidence>
<dbReference type="GO" id="GO:0008840">
    <property type="term" value="F:4-hydroxy-tetrahydrodipicolinate synthase activity"/>
    <property type="evidence" value="ECO:0007669"/>
    <property type="project" value="UniProtKB-EC"/>
</dbReference>
<evidence type="ECO:0000256" key="4">
    <source>
        <dbReference type="ARBA" id="ARBA00012086"/>
    </source>
</evidence>
<name>A0ABY6NQW4_9FLAO</name>
<dbReference type="PANTHER" id="PTHR12128:SF66">
    <property type="entry name" value="4-HYDROXY-2-OXOGLUTARATE ALDOLASE, MITOCHONDRIAL"/>
    <property type="match status" value="1"/>
</dbReference>
<reference evidence="14" key="1">
    <citation type="submission" date="2021-02" db="EMBL/GenBank/DDBJ databases">
        <title>Salinimicrobium sp. nov. isolated from seawater in Tongyeong, Republic of Korea.</title>
        <authorList>
            <person name="Lee S.-J."/>
        </authorList>
    </citation>
    <scope>NUCLEOTIDE SEQUENCE</scope>
    <source>
        <strain evidence="14">HN-2-9-2</strain>
    </source>
</reference>
<keyword evidence="10 12" id="KW-0704">Schiff base</keyword>
<evidence type="ECO:0000256" key="2">
    <source>
        <dbReference type="ARBA" id="ARBA00005120"/>
    </source>
</evidence>
<evidence type="ECO:0000256" key="9">
    <source>
        <dbReference type="ARBA" id="ARBA00023239"/>
    </source>
</evidence>
<dbReference type="EC" id="4.3.3.7" evidence="4 12"/>
<evidence type="ECO:0000256" key="10">
    <source>
        <dbReference type="ARBA" id="ARBA00023270"/>
    </source>
</evidence>
<proteinExistence type="inferred from homology"/>
<dbReference type="SMART" id="SM01130">
    <property type="entry name" value="DHDPS"/>
    <property type="match status" value="1"/>
</dbReference>
<dbReference type="PANTHER" id="PTHR12128">
    <property type="entry name" value="DIHYDRODIPICOLINATE SYNTHASE"/>
    <property type="match status" value="1"/>
</dbReference>
<dbReference type="CDD" id="cd00950">
    <property type="entry name" value="DHDPS"/>
    <property type="match status" value="1"/>
</dbReference>
<dbReference type="HAMAP" id="MF_00418">
    <property type="entry name" value="DapA"/>
    <property type="match status" value="1"/>
</dbReference>
<dbReference type="PRINTS" id="PR00146">
    <property type="entry name" value="DHPICSNTHASE"/>
</dbReference>
<dbReference type="InterPro" id="IPR005263">
    <property type="entry name" value="DapA"/>
</dbReference>
<accession>A0ABY6NQW4</accession>
<comment type="caution">
    <text evidence="12">Was originally thought to be a dihydrodipicolinate synthase (DHDPS), catalyzing the condensation of (S)-aspartate-beta-semialdehyde [(S)-ASA] and pyruvate to dihydrodipicolinate (DHDP). However, it was shown in E.coli that the product of the enzymatic reaction is not dihydrodipicolinate but in fact (4S)-4-hydroxy-2,3,4,5-tetrahydro-(2S)-dipicolinic acid (HTPA), and that the consecutive dehydration reaction leading to DHDP is not spontaneous but catalyzed by DapB.</text>
</comment>
<dbReference type="Gene3D" id="3.20.20.70">
    <property type="entry name" value="Aldolase class I"/>
    <property type="match status" value="1"/>
</dbReference>
<keyword evidence="8 12" id="KW-0457">Lysine biosynthesis</keyword>
<comment type="function">
    <text evidence="1 12">Catalyzes the condensation of (S)-aspartate-beta-semialdehyde [(S)-ASA] and pyruvate to 4-hydroxy-tetrahydrodipicolinate (HTPA).</text>
</comment>
<dbReference type="Pfam" id="PF00701">
    <property type="entry name" value="DHDPS"/>
    <property type="match status" value="1"/>
</dbReference>
<protein>
    <recommendedName>
        <fullName evidence="4 12">4-hydroxy-tetrahydrodipicolinate synthase</fullName>
        <shortName evidence="12">HTPA synthase</shortName>
        <ecNumber evidence="4 12">4.3.3.7</ecNumber>
    </recommendedName>
</protein>
<comment type="similarity">
    <text evidence="3 12 13">Belongs to the DapA family.</text>
</comment>
<evidence type="ECO:0000256" key="5">
    <source>
        <dbReference type="ARBA" id="ARBA00022490"/>
    </source>
</evidence>
<sequence length="290" mass="31251">MNKFIGTGVALITPFKDDLSVDEEALRKLVNFQIDNGIDYMVVLGTTGESATLTADEKQLVIDTVVSENNGRIPLVLGIGGNNTAKVCEEVSGTSLAGFDAVLSVSPYYNKPSQEGIFQHYKAVAAASPKPVIMYNVPGRTGSNMLPETVKRLSQVENIIGIKEAAGDIVQAMRIIDAVPDSFLVISGDDMVTLPMVLAGGHGVISVIGQGFPSEFSKMLRLGLEKKVDEAYQLHYKVAPAIDLIFAEGNPVGIKSLLKMRGIGENKLRLPLVPSTENLDRKLESFLKNF</sequence>
<feature type="binding site" evidence="12">
    <location>
        <position position="205"/>
    </location>
    <ligand>
        <name>pyruvate</name>
        <dbReference type="ChEBI" id="CHEBI:15361"/>
    </ligand>
</feature>
<keyword evidence="15" id="KW-1185">Reference proteome</keyword>
<evidence type="ECO:0000256" key="12">
    <source>
        <dbReference type="HAMAP-Rule" id="MF_00418"/>
    </source>
</evidence>
<comment type="pathway">
    <text evidence="2 12">Amino-acid biosynthesis; L-lysine biosynthesis via DAP pathway; (S)-tetrahydrodipicolinate from L-aspartate: step 3/4.</text>
</comment>
<dbReference type="InterPro" id="IPR002220">
    <property type="entry name" value="DapA-like"/>
</dbReference>
<feature type="site" description="Part of a proton relay during catalysis" evidence="12">
    <location>
        <position position="109"/>
    </location>
</feature>